<organism evidence="2 3">
    <name type="scientific">Streptococcus pantholopis</name>
    <dbReference type="NCBI Taxonomy" id="1811193"/>
    <lineage>
        <taxon>Bacteria</taxon>
        <taxon>Bacillati</taxon>
        <taxon>Bacillota</taxon>
        <taxon>Bacilli</taxon>
        <taxon>Lactobacillales</taxon>
        <taxon>Streptococcaceae</taxon>
        <taxon>Streptococcus</taxon>
    </lineage>
</organism>
<dbReference type="SUPFAM" id="SSF56112">
    <property type="entry name" value="Protein kinase-like (PK-like)"/>
    <property type="match status" value="1"/>
</dbReference>
<dbReference type="EMBL" id="CP014699">
    <property type="protein sequence ID" value="AND79840.1"/>
    <property type="molecule type" value="Genomic_DNA"/>
</dbReference>
<proteinExistence type="predicted"/>
<dbReference type="InterPro" id="IPR002575">
    <property type="entry name" value="Aminoglycoside_PTrfase"/>
</dbReference>
<dbReference type="Pfam" id="PF01636">
    <property type="entry name" value="APH"/>
    <property type="match status" value="1"/>
</dbReference>
<reference evidence="3" key="2">
    <citation type="submission" date="2016-03" db="EMBL/GenBank/DDBJ databases">
        <title>Streptococcus antelopensis sp. nov., isolated from the feces of the Tibetan antelope (Pantholops hodgsonii) in Hoh Xil National Nature Reserve, Qinghai, China.</title>
        <authorList>
            <person name="Bai X."/>
        </authorList>
    </citation>
    <scope>NUCLEOTIDE SEQUENCE [LARGE SCALE GENOMIC DNA]</scope>
    <source>
        <strain evidence="3">TA 26</strain>
    </source>
</reference>
<gene>
    <name evidence="2" type="ORF">A0O21_07345</name>
</gene>
<dbReference type="InterPro" id="IPR011009">
    <property type="entry name" value="Kinase-like_dom_sf"/>
</dbReference>
<dbReference type="Proteomes" id="UP000077317">
    <property type="component" value="Chromosome"/>
</dbReference>
<reference evidence="2 3" key="1">
    <citation type="journal article" date="2016" name="Int. J. Syst. Evol. Microbiol.">
        <title>Streptococcuspantholopis sp. nov., isolated from faeces of the Tibetan antelope (Pantholops hodgsonii).</title>
        <authorList>
            <person name="Bai X."/>
            <person name="Xiong Y."/>
            <person name="Lu S."/>
            <person name="Jin D."/>
            <person name="Lai X."/>
            <person name="Yang J."/>
            <person name="Niu L."/>
            <person name="Hu S."/>
            <person name="Meng X."/>
            <person name="Pu J."/>
            <person name="Ye C."/>
            <person name="Xu J."/>
        </authorList>
    </citation>
    <scope>NUCLEOTIDE SEQUENCE [LARGE SCALE GENOMIC DNA]</scope>
    <source>
        <strain evidence="2 3">TA 26</strain>
    </source>
</reference>
<dbReference type="KEGG" id="spat:A0O21_07345"/>
<evidence type="ECO:0000313" key="3">
    <source>
        <dbReference type="Proteomes" id="UP000077317"/>
    </source>
</evidence>
<evidence type="ECO:0000259" key="1">
    <source>
        <dbReference type="Pfam" id="PF01636"/>
    </source>
</evidence>
<keyword evidence="3" id="KW-1185">Reference proteome</keyword>
<dbReference type="NCBIfam" id="NF046102">
    <property type="entry name" value="CellCycRegCcrZ"/>
    <property type="match status" value="1"/>
</dbReference>
<name>A0A172Q8R0_9STRE</name>
<protein>
    <submittedName>
        <fullName evidence="2">Aminoglycoside phosphotransferase</fullName>
    </submittedName>
</protein>
<dbReference type="OrthoDB" id="3171511at2"/>
<dbReference type="InterPro" id="IPR052077">
    <property type="entry name" value="CcrZ_PhaseVar_Mediator"/>
</dbReference>
<keyword evidence="2" id="KW-0808">Transferase</keyword>
<evidence type="ECO:0000313" key="2">
    <source>
        <dbReference type="EMBL" id="AND79840.1"/>
    </source>
</evidence>
<dbReference type="Gene3D" id="3.90.1200.10">
    <property type="match status" value="1"/>
</dbReference>
<feature type="domain" description="Aminoglycoside phosphotransferase" evidence="1">
    <location>
        <begin position="40"/>
        <end position="211"/>
    </location>
</feature>
<dbReference type="PANTHER" id="PTHR40086:SF1">
    <property type="entry name" value="CELL CYCLE REGULATOR CCRZ"/>
    <property type="match status" value="1"/>
</dbReference>
<dbReference type="AlphaFoldDB" id="A0A172Q8R0"/>
<dbReference type="STRING" id="1811193.A0O21_07345"/>
<accession>A0A172Q8R0</accession>
<sequence>MTSSDKDLTLTPLRGESGKAYVGTYPDGERVFVKINTTPILPALSKEQIAPQLLWAKRMGNGDTMSAQEWLDGRILTREDMGSKQIIHVLNRLHRSRALVNQLLQLSYRIENPYDLLIDWENNAPLQIQENTYLQSIIKELKRNLPEFRSEVATIVHGDIKRSNWIITTSGMIYLVDWDSVRLTDRMYDVAYLLSHYIPQTHWHEWLSYYGYKDNEKVMQKVFWYGQLSYLTQILRSFDKRNMEQVNQEIYGLRQFRELFRKN</sequence>
<dbReference type="PANTHER" id="PTHR40086">
    <property type="entry name" value="PHOSPHOTRANSFERASE YTMP-RELATED"/>
    <property type="match status" value="1"/>
</dbReference>
<dbReference type="GO" id="GO:0016740">
    <property type="term" value="F:transferase activity"/>
    <property type="evidence" value="ECO:0007669"/>
    <property type="project" value="UniProtKB-KW"/>
</dbReference>
<dbReference type="RefSeq" id="WP_067063662.1">
    <property type="nucleotide sequence ID" value="NZ_CP014699.1"/>
</dbReference>